<dbReference type="Proteomes" id="UP000050525">
    <property type="component" value="Unassembled WGS sequence"/>
</dbReference>
<sequence length="74" mass="8475">MQSHDLDLVPLPTKEGDRHTEIQLRRTGGHSKARQLSTVNCVIVCWRYSIPCLHVVYSIALAHSVLLLLKQWEL</sequence>
<name>A0A151NCY1_ALLMI</name>
<keyword evidence="2" id="KW-1185">Reference proteome</keyword>
<dbReference type="EMBL" id="AKHW03003532">
    <property type="protein sequence ID" value="KYO34365.1"/>
    <property type="molecule type" value="Genomic_DNA"/>
</dbReference>
<dbReference type="AlphaFoldDB" id="A0A151NCY1"/>
<proteinExistence type="predicted"/>
<organism evidence="1 2">
    <name type="scientific">Alligator mississippiensis</name>
    <name type="common">American alligator</name>
    <dbReference type="NCBI Taxonomy" id="8496"/>
    <lineage>
        <taxon>Eukaryota</taxon>
        <taxon>Metazoa</taxon>
        <taxon>Chordata</taxon>
        <taxon>Craniata</taxon>
        <taxon>Vertebrata</taxon>
        <taxon>Euteleostomi</taxon>
        <taxon>Archelosauria</taxon>
        <taxon>Archosauria</taxon>
        <taxon>Crocodylia</taxon>
        <taxon>Alligatoridae</taxon>
        <taxon>Alligatorinae</taxon>
        <taxon>Alligator</taxon>
    </lineage>
</organism>
<evidence type="ECO:0000313" key="2">
    <source>
        <dbReference type="Proteomes" id="UP000050525"/>
    </source>
</evidence>
<evidence type="ECO:0000313" key="1">
    <source>
        <dbReference type="EMBL" id="KYO34365.1"/>
    </source>
</evidence>
<accession>A0A151NCY1</accession>
<gene>
    <name evidence="1" type="ORF">Y1Q_0007636</name>
</gene>
<comment type="caution">
    <text evidence="1">The sequence shown here is derived from an EMBL/GenBank/DDBJ whole genome shotgun (WGS) entry which is preliminary data.</text>
</comment>
<reference evidence="1 2" key="1">
    <citation type="journal article" date="2012" name="Genome Biol.">
        <title>Sequencing three crocodilian genomes to illuminate the evolution of archosaurs and amniotes.</title>
        <authorList>
            <person name="St John J.A."/>
            <person name="Braun E.L."/>
            <person name="Isberg S.R."/>
            <person name="Miles L.G."/>
            <person name="Chong A.Y."/>
            <person name="Gongora J."/>
            <person name="Dalzell P."/>
            <person name="Moran C."/>
            <person name="Bed'hom B."/>
            <person name="Abzhanov A."/>
            <person name="Burgess S.C."/>
            <person name="Cooksey A.M."/>
            <person name="Castoe T.A."/>
            <person name="Crawford N.G."/>
            <person name="Densmore L.D."/>
            <person name="Drew J.C."/>
            <person name="Edwards S.V."/>
            <person name="Faircloth B.C."/>
            <person name="Fujita M.K."/>
            <person name="Greenwold M.J."/>
            <person name="Hoffmann F.G."/>
            <person name="Howard J.M."/>
            <person name="Iguchi T."/>
            <person name="Janes D.E."/>
            <person name="Khan S.Y."/>
            <person name="Kohno S."/>
            <person name="de Koning A.J."/>
            <person name="Lance S.L."/>
            <person name="McCarthy F.M."/>
            <person name="McCormack J.E."/>
            <person name="Merchant M.E."/>
            <person name="Peterson D.G."/>
            <person name="Pollock D.D."/>
            <person name="Pourmand N."/>
            <person name="Raney B.J."/>
            <person name="Roessler K.A."/>
            <person name="Sanford J.R."/>
            <person name="Sawyer R.H."/>
            <person name="Schmidt C.J."/>
            <person name="Triplett E.W."/>
            <person name="Tuberville T.D."/>
            <person name="Venegas-Anaya M."/>
            <person name="Howard J.T."/>
            <person name="Jarvis E.D."/>
            <person name="Guillette L.J.Jr."/>
            <person name="Glenn T.C."/>
            <person name="Green R.E."/>
            <person name="Ray D.A."/>
        </authorList>
    </citation>
    <scope>NUCLEOTIDE SEQUENCE [LARGE SCALE GENOMIC DNA]</scope>
    <source>
        <strain evidence="1">KSC_2009_1</strain>
    </source>
</reference>
<protein>
    <submittedName>
        <fullName evidence="1">Uncharacterized protein</fullName>
    </submittedName>
</protein>